<name>A0A9N9KVG9_9HELO</name>
<dbReference type="Proteomes" id="UP000696280">
    <property type="component" value="Unassembled WGS sequence"/>
</dbReference>
<sequence length="187" mass="21245">MESLNLLFARNHNDTVFVDPVTGEVFIVDGRRGWWYTREGQIARWSIFFGLFIILMVYMVGGYLHAKKRISKGLAPLPYHRWLLSRSQRAQFDPSYQEPTIYYQTYPPPGAHYGMHPMPPPVYDPNMPPTYQPPAGASKVDPSQWRSEPTRRPAESDPAPGYAPPPGPPPPTLQPNHTGASNNPYRQ</sequence>
<evidence type="ECO:0000256" key="1">
    <source>
        <dbReference type="SAM" id="MobiDB-lite"/>
    </source>
</evidence>
<evidence type="ECO:0000313" key="3">
    <source>
        <dbReference type="EMBL" id="CAG8953368.1"/>
    </source>
</evidence>
<feature type="region of interest" description="Disordered" evidence="1">
    <location>
        <begin position="124"/>
        <end position="187"/>
    </location>
</feature>
<keyword evidence="2" id="KW-0812">Transmembrane</keyword>
<protein>
    <submittedName>
        <fullName evidence="3">Uncharacterized protein</fullName>
    </submittedName>
</protein>
<keyword evidence="4" id="KW-1185">Reference proteome</keyword>
<organism evidence="3 4">
    <name type="scientific">Hymenoscyphus fraxineus</name>
    <dbReference type="NCBI Taxonomy" id="746836"/>
    <lineage>
        <taxon>Eukaryota</taxon>
        <taxon>Fungi</taxon>
        <taxon>Dikarya</taxon>
        <taxon>Ascomycota</taxon>
        <taxon>Pezizomycotina</taxon>
        <taxon>Leotiomycetes</taxon>
        <taxon>Helotiales</taxon>
        <taxon>Helotiaceae</taxon>
        <taxon>Hymenoscyphus</taxon>
    </lineage>
</organism>
<comment type="caution">
    <text evidence="3">The sequence shown here is derived from an EMBL/GenBank/DDBJ whole genome shotgun (WGS) entry which is preliminary data.</text>
</comment>
<dbReference type="InterPro" id="IPR020999">
    <property type="entry name" value="Chitin_synth_reg_RCR"/>
</dbReference>
<dbReference type="AlphaFoldDB" id="A0A9N9KVG9"/>
<keyword evidence="2" id="KW-1133">Transmembrane helix</keyword>
<gene>
    <name evidence="3" type="ORF">HYFRA_00003579</name>
</gene>
<accession>A0A9N9KVG9</accession>
<reference evidence="3" key="1">
    <citation type="submission" date="2021-07" db="EMBL/GenBank/DDBJ databases">
        <authorList>
            <person name="Durling M."/>
        </authorList>
    </citation>
    <scope>NUCLEOTIDE SEQUENCE</scope>
</reference>
<dbReference type="OrthoDB" id="5400539at2759"/>
<evidence type="ECO:0000256" key="2">
    <source>
        <dbReference type="SAM" id="Phobius"/>
    </source>
</evidence>
<feature type="compositionally biased region" description="Polar residues" evidence="1">
    <location>
        <begin position="174"/>
        <end position="187"/>
    </location>
</feature>
<feature type="transmembrane region" description="Helical" evidence="2">
    <location>
        <begin position="42"/>
        <end position="64"/>
    </location>
</feature>
<proteinExistence type="predicted"/>
<feature type="compositionally biased region" description="Pro residues" evidence="1">
    <location>
        <begin position="161"/>
        <end position="173"/>
    </location>
</feature>
<dbReference type="Pfam" id="PF12273">
    <property type="entry name" value="RCR"/>
    <property type="match status" value="1"/>
</dbReference>
<dbReference type="EMBL" id="CAJVRL010000049">
    <property type="protein sequence ID" value="CAG8953368.1"/>
    <property type="molecule type" value="Genomic_DNA"/>
</dbReference>
<keyword evidence="2" id="KW-0472">Membrane</keyword>
<evidence type="ECO:0000313" key="4">
    <source>
        <dbReference type="Proteomes" id="UP000696280"/>
    </source>
</evidence>